<dbReference type="WBParaSite" id="RSKR_0000593200.1">
    <property type="protein sequence ID" value="RSKR_0000593200.1"/>
    <property type="gene ID" value="RSKR_0000593200"/>
</dbReference>
<name>A0AC35TZ19_9BILA</name>
<protein>
    <submittedName>
        <fullName evidence="2">Ephrin RBD domain-containing protein</fullName>
    </submittedName>
</protein>
<dbReference type="Proteomes" id="UP000095286">
    <property type="component" value="Unplaced"/>
</dbReference>
<sequence>MGWNIILTKCFLLFLATSILARRLPDITWDSSNSIFNENNSDHIIQAHLMDKIKINCPASTEHHRHYIYSKLYVVSKFGYDHCSLYDSKLIGTCQNPSTESSVNIVFRDVSPLPGALLFKPGEIYYLISTSNGTLNGIDNSEDGICKTNNMRLKFEIIIPATIVPNTIKSKTKLKSTNDNKQSEYDSLDQPLSDDSSFTKNEDELQLLNDNTPLVYTIHNTGAEFENDEEDLINGQFNFHYNSYLFVIIFILHFFY</sequence>
<reference evidence="2" key="1">
    <citation type="submission" date="2016-11" db="UniProtKB">
        <authorList>
            <consortium name="WormBaseParasite"/>
        </authorList>
    </citation>
    <scope>IDENTIFICATION</scope>
    <source>
        <strain evidence="2">KR3021</strain>
    </source>
</reference>
<evidence type="ECO:0000313" key="1">
    <source>
        <dbReference type="Proteomes" id="UP000095286"/>
    </source>
</evidence>
<evidence type="ECO:0000313" key="2">
    <source>
        <dbReference type="WBParaSite" id="RSKR_0000593200.1"/>
    </source>
</evidence>
<accession>A0AC35TZ19</accession>
<proteinExistence type="predicted"/>
<organism evidence="1 2">
    <name type="scientific">Rhabditophanes sp. KR3021</name>
    <dbReference type="NCBI Taxonomy" id="114890"/>
    <lineage>
        <taxon>Eukaryota</taxon>
        <taxon>Metazoa</taxon>
        <taxon>Ecdysozoa</taxon>
        <taxon>Nematoda</taxon>
        <taxon>Chromadorea</taxon>
        <taxon>Rhabditida</taxon>
        <taxon>Tylenchina</taxon>
        <taxon>Panagrolaimomorpha</taxon>
        <taxon>Strongyloidoidea</taxon>
        <taxon>Alloionematidae</taxon>
        <taxon>Rhabditophanes</taxon>
    </lineage>
</organism>